<dbReference type="CDD" id="cd07989">
    <property type="entry name" value="LPLAT_AGPAT-like"/>
    <property type="match status" value="1"/>
</dbReference>
<evidence type="ECO:0000313" key="6">
    <source>
        <dbReference type="EMBL" id="POY37095.1"/>
    </source>
</evidence>
<accession>A0A2S5A3H1</accession>
<dbReference type="GO" id="GO:0006654">
    <property type="term" value="P:phosphatidic acid biosynthetic process"/>
    <property type="evidence" value="ECO:0007669"/>
    <property type="project" value="TreeGrafter"/>
</dbReference>
<dbReference type="Proteomes" id="UP000236893">
    <property type="component" value="Unassembled WGS sequence"/>
</dbReference>
<comment type="pathway">
    <text evidence="1">Lipid metabolism.</text>
</comment>
<evidence type="ECO:0000256" key="2">
    <source>
        <dbReference type="ARBA" id="ARBA00022679"/>
    </source>
</evidence>
<evidence type="ECO:0000256" key="4">
    <source>
        <dbReference type="SAM" id="Phobius"/>
    </source>
</evidence>
<keyword evidence="7" id="KW-1185">Reference proteome</keyword>
<dbReference type="OrthoDB" id="9803035at2"/>
<dbReference type="SUPFAM" id="SSF69593">
    <property type="entry name" value="Glycerol-3-phosphate (1)-acyltransferase"/>
    <property type="match status" value="1"/>
</dbReference>
<feature type="transmembrane region" description="Helical" evidence="4">
    <location>
        <begin position="12"/>
        <end position="34"/>
    </location>
</feature>
<dbReference type="EMBL" id="PQVF01000005">
    <property type="protein sequence ID" value="POY37095.1"/>
    <property type="molecule type" value="Genomic_DNA"/>
</dbReference>
<keyword evidence="2 6" id="KW-0808">Transferase</keyword>
<feature type="domain" description="Phospholipid/glycerol acyltransferase" evidence="5">
    <location>
        <begin position="76"/>
        <end position="195"/>
    </location>
</feature>
<keyword evidence="4" id="KW-0812">Transmembrane</keyword>
<dbReference type="InterPro" id="IPR002123">
    <property type="entry name" value="Plipid/glycerol_acylTrfase"/>
</dbReference>
<keyword evidence="4" id="KW-1133">Transmembrane helix</keyword>
<reference evidence="6 7" key="1">
    <citation type="submission" date="2018-01" db="EMBL/GenBank/DDBJ databases">
        <authorList>
            <person name="Gaut B.S."/>
            <person name="Morton B.R."/>
            <person name="Clegg M.T."/>
            <person name="Duvall M.R."/>
        </authorList>
    </citation>
    <scope>NUCLEOTIDE SEQUENCE [LARGE SCALE GENOMIC DNA]</scope>
    <source>
        <strain evidence="6 7">HR-AV</strain>
    </source>
</reference>
<dbReference type="SMART" id="SM00563">
    <property type="entry name" value="PlsC"/>
    <property type="match status" value="1"/>
</dbReference>
<name>A0A2S5A3H1_9SPHI</name>
<dbReference type="PANTHER" id="PTHR10434">
    <property type="entry name" value="1-ACYL-SN-GLYCEROL-3-PHOSPHATE ACYLTRANSFERASE"/>
    <property type="match status" value="1"/>
</dbReference>
<evidence type="ECO:0000259" key="5">
    <source>
        <dbReference type="SMART" id="SM00563"/>
    </source>
</evidence>
<gene>
    <name evidence="6" type="ORF">C3K47_08545</name>
</gene>
<dbReference type="AlphaFoldDB" id="A0A2S5A3H1"/>
<feature type="transmembrane region" description="Helical" evidence="4">
    <location>
        <begin position="46"/>
        <end position="64"/>
    </location>
</feature>
<comment type="caution">
    <text evidence="6">The sequence shown here is derived from an EMBL/GenBank/DDBJ whole genome shotgun (WGS) entry which is preliminary data.</text>
</comment>
<dbReference type="PANTHER" id="PTHR10434:SF11">
    <property type="entry name" value="1-ACYL-SN-GLYCEROL-3-PHOSPHATE ACYLTRANSFERASE"/>
    <property type="match status" value="1"/>
</dbReference>
<dbReference type="GO" id="GO:0003841">
    <property type="term" value="F:1-acylglycerol-3-phosphate O-acyltransferase activity"/>
    <property type="evidence" value="ECO:0007669"/>
    <property type="project" value="TreeGrafter"/>
</dbReference>
<keyword evidence="3 6" id="KW-0012">Acyltransferase</keyword>
<organism evidence="6 7">
    <name type="scientific">Solitalea longa</name>
    <dbReference type="NCBI Taxonomy" id="2079460"/>
    <lineage>
        <taxon>Bacteria</taxon>
        <taxon>Pseudomonadati</taxon>
        <taxon>Bacteroidota</taxon>
        <taxon>Sphingobacteriia</taxon>
        <taxon>Sphingobacteriales</taxon>
        <taxon>Sphingobacteriaceae</taxon>
        <taxon>Solitalea</taxon>
    </lineage>
</organism>
<evidence type="ECO:0000313" key="7">
    <source>
        <dbReference type="Proteomes" id="UP000236893"/>
    </source>
</evidence>
<evidence type="ECO:0000256" key="3">
    <source>
        <dbReference type="ARBA" id="ARBA00023315"/>
    </source>
</evidence>
<keyword evidence="4" id="KW-0472">Membrane</keyword>
<proteinExistence type="predicted"/>
<dbReference type="Pfam" id="PF01553">
    <property type="entry name" value="Acyltransferase"/>
    <property type="match status" value="1"/>
</dbReference>
<dbReference type="RefSeq" id="WP_103788705.1">
    <property type="nucleotide sequence ID" value="NZ_PQVF01000005.1"/>
</dbReference>
<sequence>MKKFFGYILSPLFYLVFGLFLVVFHIIQVIALKVFGKNAHKKSVDILNFFLLYCMLILGTRISVNFKFTPPKDRPIIFTANHQSMFDIPGIIWFLRKYYPKFVSKIELGKGIPSISYNLRHSGAALINRKDSKQALTEIAKLGKLISSHNYSVAIFPEGTRSKTGEMKRFAIGGINILLKKAPNALIVPIAIKNNWKVNQYGKYPLSAFENVSWTILPGIESKDREIEDVVLEAETAVKTELEQIKINSQIL</sequence>
<evidence type="ECO:0000256" key="1">
    <source>
        <dbReference type="ARBA" id="ARBA00005189"/>
    </source>
</evidence>
<protein>
    <submittedName>
        <fullName evidence="6">1-acyl-sn-glycerol-3-phosphate acyltransferase</fullName>
    </submittedName>
</protein>